<keyword evidence="4" id="KW-0067">ATP-binding</keyword>
<feature type="signal peptide" evidence="5">
    <location>
        <begin position="1"/>
        <end position="18"/>
    </location>
</feature>
<dbReference type="InterPro" id="IPR023313">
    <property type="entry name" value="UBQ-conjugating_AS"/>
</dbReference>
<dbReference type="AlphaFoldDB" id="A0A8N4F3Q0"/>
<keyword evidence="1" id="KW-0808">Transferase</keyword>
<organism evidence="7 8">
    <name type="scientific">Elaeis guineensis var. tenera</name>
    <name type="common">Oil palm</name>
    <dbReference type="NCBI Taxonomy" id="51953"/>
    <lineage>
        <taxon>Eukaryota</taxon>
        <taxon>Viridiplantae</taxon>
        <taxon>Streptophyta</taxon>
        <taxon>Embryophyta</taxon>
        <taxon>Tracheophyta</taxon>
        <taxon>Spermatophyta</taxon>
        <taxon>Magnoliopsida</taxon>
        <taxon>Liliopsida</taxon>
        <taxon>Arecaceae</taxon>
        <taxon>Arecoideae</taxon>
        <taxon>Cocoseae</taxon>
        <taxon>Elaeidinae</taxon>
        <taxon>Elaeis</taxon>
    </lineage>
</organism>
<accession>A0A8N4F3Q0</accession>
<evidence type="ECO:0000313" key="7">
    <source>
        <dbReference type="Proteomes" id="UP000504607"/>
    </source>
</evidence>
<feature type="domain" description="UBC core" evidence="6">
    <location>
        <begin position="51"/>
        <end position="89"/>
    </location>
</feature>
<dbReference type="Gene3D" id="3.10.110.10">
    <property type="entry name" value="Ubiquitin Conjugating Enzyme"/>
    <property type="match status" value="1"/>
</dbReference>
<reference evidence="8" key="1">
    <citation type="submission" date="2025-08" db="UniProtKB">
        <authorList>
            <consortium name="RefSeq"/>
        </authorList>
    </citation>
    <scope>IDENTIFICATION</scope>
</reference>
<comment type="similarity">
    <text evidence="4">Belongs to the ubiquitin-conjugating enzyme family.</text>
</comment>
<protein>
    <submittedName>
        <fullName evidence="8">Uncharacterized protein LOC105044849 isoform X1</fullName>
    </submittedName>
</protein>
<feature type="chain" id="PRO_5035451705" evidence="5">
    <location>
        <begin position="19"/>
        <end position="123"/>
    </location>
</feature>
<proteinExistence type="inferred from homology"/>
<evidence type="ECO:0000259" key="6">
    <source>
        <dbReference type="Pfam" id="PF00179"/>
    </source>
</evidence>
<evidence type="ECO:0000256" key="4">
    <source>
        <dbReference type="RuleBase" id="RU362109"/>
    </source>
</evidence>
<evidence type="ECO:0000256" key="3">
    <source>
        <dbReference type="PROSITE-ProRule" id="PRU10133"/>
    </source>
</evidence>
<dbReference type="GO" id="GO:0005524">
    <property type="term" value="F:ATP binding"/>
    <property type="evidence" value="ECO:0007669"/>
    <property type="project" value="UniProtKB-UniRule"/>
</dbReference>
<dbReference type="Pfam" id="PF00179">
    <property type="entry name" value="UQ_con"/>
    <property type="match status" value="1"/>
</dbReference>
<name>A0A8N4F3Q0_ELAGV</name>
<keyword evidence="4" id="KW-0547">Nucleotide-binding</keyword>
<sequence>MMLKIFLLWNFSLQLGCTRISGWQAQFCSNHFDSIHKYLPSNGYIPFSNMESISVAFKTKVFHPNINSNGSICLDILKEQWCPALTISKFWYANGLCERTRYLSRKFRGLAFYLLFTDRPESR</sequence>
<dbReference type="PROSITE" id="PS00183">
    <property type="entry name" value="UBC_1"/>
    <property type="match status" value="1"/>
</dbReference>
<keyword evidence="5" id="KW-0732">Signal</keyword>
<dbReference type="InterPro" id="IPR000608">
    <property type="entry name" value="UBC"/>
</dbReference>
<evidence type="ECO:0000256" key="5">
    <source>
        <dbReference type="SAM" id="SignalP"/>
    </source>
</evidence>
<keyword evidence="7" id="KW-1185">Reference proteome</keyword>
<gene>
    <name evidence="8" type="primary">LOC105044849</name>
</gene>
<keyword evidence="2 4" id="KW-0833">Ubl conjugation pathway</keyword>
<dbReference type="Proteomes" id="UP000504607">
    <property type="component" value="Chromosome 5"/>
</dbReference>
<evidence type="ECO:0000256" key="2">
    <source>
        <dbReference type="ARBA" id="ARBA00022786"/>
    </source>
</evidence>
<evidence type="ECO:0000256" key="1">
    <source>
        <dbReference type="ARBA" id="ARBA00022679"/>
    </source>
</evidence>
<dbReference type="PANTHER" id="PTHR24068">
    <property type="entry name" value="UBIQUITIN-CONJUGATING ENZYME E2"/>
    <property type="match status" value="1"/>
</dbReference>
<dbReference type="RefSeq" id="XP_029120349.1">
    <property type="nucleotide sequence ID" value="XM_029264516.1"/>
</dbReference>
<dbReference type="SUPFAM" id="SSF54495">
    <property type="entry name" value="UBC-like"/>
    <property type="match status" value="1"/>
</dbReference>
<evidence type="ECO:0000313" key="8">
    <source>
        <dbReference type="RefSeq" id="XP_029120349.1"/>
    </source>
</evidence>
<dbReference type="GO" id="GO:0016740">
    <property type="term" value="F:transferase activity"/>
    <property type="evidence" value="ECO:0007669"/>
    <property type="project" value="UniProtKB-KW"/>
</dbReference>
<feature type="active site" description="Glycyl thioester intermediate" evidence="3">
    <location>
        <position position="73"/>
    </location>
</feature>
<dbReference type="InterPro" id="IPR016135">
    <property type="entry name" value="UBQ-conjugating_enzyme/RWD"/>
</dbReference>